<proteinExistence type="predicted"/>
<feature type="signal peptide" evidence="1">
    <location>
        <begin position="1"/>
        <end position="24"/>
    </location>
</feature>
<comment type="caution">
    <text evidence="2">The sequence shown here is derived from an EMBL/GenBank/DDBJ whole genome shotgun (WGS) entry which is preliminary data.</text>
</comment>
<keyword evidence="3" id="KW-1185">Reference proteome</keyword>
<evidence type="ECO:0000313" key="3">
    <source>
        <dbReference type="Proteomes" id="UP001595636"/>
    </source>
</evidence>
<dbReference type="Proteomes" id="UP001595636">
    <property type="component" value="Unassembled WGS sequence"/>
</dbReference>
<keyword evidence="1" id="KW-0732">Signal</keyword>
<organism evidence="2 3">
    <name type="scientific">Vogesella amnigena</name>
    <dbReference type="NCBI Taxonomy" id="1507449"/>
    <lineage>
        <taxon>Bacteria</taxon>
        <taxon>Pseudomonadati</taxon>
        <taxon>Pseudomonadota</taxon>
        <taxon>Betaproteobacteria</taxon>
        <taxon>Neisseriales</taxon>
        <taxon>Chromobacteriaceae</taxon>
        <taxon>Vogesella</taxon>
    </lineage>
</organism>
<accession>A0ABV7TX18</accession>
<reference evidence="3" key="1">
    <citation type="journal article" date="2019" name="Int. J. Syst. Evol. Microbiol.">
        <title>The Global Catalogue of Microorganisms (GCM) 10K type strain sequencing project: providing services to taxonomists for standard genome sequencing and annotation.</title>
        <authorList>
            <consortium name="The Broad Institute Genomics Platform"/>
            <consortium name="The Broad Institute Genome Sequencing Center for Infectious Disease"/>
            <person name="Wu L."/>
            <person name="Ma J."/>
        </authorList>
    </citation>
    <scope>NUCLEOTIDE SEQUENCE [LARGE SCALE GENOMIC DNA]</scope>
    <source>
        <strain evidence="3">KCTC 42195</strain>
    </source>
</reference>
<dbReference type="EMBL" id="JBHRYH010000045">
    <property type="protein sequence ID" value="MFC3627298.1"/>
    <property type="molecule type" value="Genomic_DNA"/>
</dbReference>
<protein>
    <submittedName>
        <fullName evidence="2">DKNYY domain-containing protein</fullName>
    </submittedName>
</protein>
<gene>
    <name evidence="2" type="ORF">ACFOKJ_14360</name>
</gene>
<evidence type="ECO:0000313" key="2">
    <source>
        <dbReference type="EMBL" id="MFC3627298.1"/>
    </source>
</evidence>
<feature type="chain" id="PRO_5046280037" evidence="1">
    <location>
        <begin position="25"/>
        <end position="304"/>
    </location>
</feature>
<name>A0ABV7TX18_9NEIS</name>
<evidence type="ECO:0000256" key="1">
    <source>
        <dbReference type="SAM" id="SignalP"/>
    </source>
</evidence>
<dbReference type="RefSeq" id="WP_390280806.1">
    <property type="nucleotide sequence ID" value="NZ_JBHRYH010000045.1"/>
</dbReference>
<sequence length="304" mass="35000">MNYRAVLSLIVCLTAYLAASDATAFEKRQCEEHWYKQSVALSNIDKDYRFVGTCRRLEGISHNVGDYYLILDGKVYWTSFQSERHSPCSGKGVGAMGQMLDPVCYLPSSLQIHTTYETRNFWLVSNDAANFRLANTSKKTLQSWQRERLMRYAMDSQSVYLNSDKIDGADPATFEVLFPGEEDRWSSYSFARDSRHLYIESWSFPLMVLSDIVWLDIPCVKGTFSCSVTSQQKVEIGRIGQDLLFMLYGSRPTLFKNFAQPDLKCEKKDFEFRCRSKGVTYRIRPDFDNEASLERLPGDPQNNP</sequence>